<keyword evidence="5 12" id="KW-0479">Metal-binding</keyword>
<dbReference type="GO" id="GO:0006098">
    <property type="term" value="P:pentose-phosphate shunt"/>
    <property type="evidence" value="ECO:0007669"/>
    <property type="project" value="TreeGrafter"/>
</dbReference>
<feature type="domain" description="Transketolase-like pyrimidine-binding" evidence="14">
    <location>
        <begin position="385"/>
        <end position="556"/>
    </location>
</feature>
<dbReference type="NCBIfam" id="TIGR00232">
    <property type="entry name" value="tktlase_bact"/>
    <property type="match status" value="1"/>
</dbReference>
<dbReference type="OMA" id="ADYMRGS"/>
<feature type="binding site" evidence="11">
    <location>
        <position position="468"/>
    </location>
    <ligand>
        <name>thiamine diphosphate</name>
        <dbReference type="ChEBI" id="CHEBI:58937"/>
    </ligand>
</feature>
<dbReference type="Pfam" id="PF02779">
    <property type="entry name" value="Transket_pyr"/>
    <property type="match status" value="1"/>
</dbReference>
<feature type="binding site" evidence="10">
    <location>
        <position position="388"/>
    </location>
    <ligand>
        <name>substrate</name>
    </ligand>
</feature>
<reference evidence="15" key="1">
    <citation type="submission" date="2013-04" db="EMBL/GenBank/DDBJ databases">
        <title>The Genome Sequence of Fonticula alba ATCC 38817.</title>
        <authorList>
            <consortium name="The Broad Institute Genomics Platform"/>
            <person name="Russ C."/>
            <person name="Cuomo C."/>
            <person name="Burger G."/>
            <person name="Gray M.W."/>
            <person name="Holland P.W.H."/>
            <person name="King N."/>
            <person name="Lang F.B.F."/>
            <person name="Roger A.J."/>
            <person name="Ruiz-Trillo I."/>
            <person name="Brown M."/>
            <person name="Walker B."/>
            <person name="Young S."/>
            <person name="Zeng Q."/>
            <person name="Gargeya S."/>
            <person name="Fitzgerald M."/>
            <person name="Haas B."/>
            <person name="Abouelleil A."/>
            <person name="Allen A.W."/>
            <person name="Alvarado L."/>
            <person name="Arachchi H.M."/>
            <person name="Berlin A.M."/>
            <person name="Chapman S.B."/>
            <person name="Gainer-Dewar J."/>
            <person name="Goldberg J."/>
            <person name="Griggs A."/>
            <person name="Gujja S."/>
            <person name="Hansen M."/>
            <person name="Howarth C."/>
            <person name="Imamovic A."/>
            <person name="Ireland A."/>
            <person name="Larimer J."/>
            <person name="McCowan C."/>
            <person name="Murphy C."/>
            <person name="Pearson M."/>
            <person name="Poon T.W."/>
            <person name="Priest M."/>
            <person name="Roberts A."/>
            <person name="Saif S."/>
            <person name="Shea T."/>
            <person name="Sisk P."/>
            <person name="Sykes S."/>
            <person name="Wortman J."/>
            <person name="Nusbaum C."/>
            <person name="Birren B."/>
        </authorList>
    </citation>
    <scope>NUCLEOTIDE SEQUENCE [LARGE SCALE GENOMIC DNA]</scope>
    <source>
        <strain evidence="15">ATCC 38817</strain>
    </source>
</reference>
<feature type="binding site" evidence="11">
    <location>
        <position position="277"/>
    </location>
    <ligand>
        <name>thiamine diphosphate</name>
        <dbReference type="ChEBI" id="CHEBI:58937"/>
    </ligand>
</feature>
<dbReference type="PROSITE" id="PS00801">
    <property type="entry name" value="TRANSKETOLASE_1"/>
    <property type="match status" value="1"/>
</dbReference>
<name>A0A058Z7H3_FONAL</name>
<accession>A0A058Z7H3</accession>
<comment type="catalytic activity">
    <reaction evidence="8">
        <text>D-sedoheptulose 7-phosphate + D-glyceraldehyde 3-phosphate = aldehydo-D-ribose 5-phosphate + D-xylulose 5-phosphate</text>
        <dbReference type="Rhea" id="RHEA:10508"/>
        <dbReference type="ChEBI" id="CHEBI:57483"/>
        <dbReference type="ChEBI" id="CHEBI:57737"/>
        <dbReference type="ChEBI" id="CHEBI:58273"/>
        <dbReference type="ChEBI" id="CHEBI:59776"/>
        <dbReference type="EC" id="2.2.1.1"/>
    </reaction>
</comment>
<evidence type="ECO:0000256" key="13">
    <source>
        <dbReference type="PIRSR" id="PIRSR605478-5"/>
    </source>
</evidence>
<evidence type="ECO:0000256" key="9">
    <source>
        <dbReference type="PIRSR" id="PIRSR605478-1"/>
    </source>
</evidence>
<feature type="binding site" evidence="12">
    <location>
        <position position="201"/>
    </location>
    <ligand>
        <name>Mg(2+)</name>
        <dbReference type="ChEBI" id="CHEBI:18420"/>
    </ligand>
</feature>
<dbReference type="EMBL" id="KB932205">
    <property type="protein sequence ID" value="KCV70041.1"/>
    <property type="molecule type" value="Genomic_DNA"/>
</dbReference>
<feature type="binding site" evidence="10">
    <location>
        <position position="551"/>
    </location>
    <ligand>
        <name>substrate</name>
    </ligand>
</feature>
<evidence type="ECO:0000259" key="14">
    <source>
        <dbReference type="SMART" id="SM00861"/>
    </source>
</evidence>
<dbReference type="CDD" id="cd02012">
    <property type="entry name" value="TPP_TK"/>
    <property type="match status" value="1"/>
</dbReference>
<evidence type="ECO:0000313" key="15">
    <source>
        <dbReference type="EMBL" id="KCV70041.1"/>
    </source>
</evidence>
<gene>
    <name evidence="15" type="ORF">H696_03505</name>
</gene>
<evidence type="ECO:0000256" key="11">
    <source>
        <dbReference type="PIRSR" id="PIRSR605478-3"/>
    </source>
</evidence>
<evidence type="ECO:0000256" key="6">
    <source>
        <dbReference type="ARBA" id="ARBA00022842"/>
    </source>
</evidence>
<feature type="binding site" evidence="10">
    <location>
        <position position="415"/>
    </location>
    <ligand>
        <name>substrate</name>
    </ligand>
</feature>
<dbReference type="Gene3D" id="3.40.50.970">
    <property type="match status" value="2"/>
</dbReference>
<dbReference type="InterPro" id="IPR009014">
    <property type="entry name" value="Transketo_C/PFOR_II"/>
</dbReference>
<dbReference type="eggNOG" id="KOG0523">
    <property type="taxonomic scope" value="Eukaryota"/>
</dbReference>
<dbReference type="InterPro" id="IPR049557">
    <property type="entry name" value="Transketolase_CS"/>
</dbReference>
<dbReference type="FunFam" id="3.40.50.970:FF:000003">
    <property type="entry name" value="Transketolase"/>
    <property type="match status" value="1"/>
</dbReference>
<evidence type="ECO:0000256" key="8">
    <source>
        <dbReference type="ARBA" id="ARBA00049473"/>
    </source>
</evidence>
<keyword evidence="16" id="KW-1185">Reference proteome</keyword>
<evidence type="ECO:0000256" key="12">
    <source>
        <dbReference type="PIRSR" id="PIRSR605478-4"/>
    </source>
</evidence>
<keyword evidence="6 12" id="KW-0460">Magnesium</keyword>
<dbReference type="Pfam" id="PF22613">
    <property type="entry name" value="Transketolase_C_1"/>
    <property type="match status" value="1"/>
</dbReference>
<feature type="active site" description="Proton donor" evidence="9">
    <location>
        <position position="442"/>
    </location>
</feature>
<dbReference type="InterPro" id="IPR055152">
    <property type="entry name" value="Transketolase-like_C_2"/>
</dbReference>
<dbReference type="SMART" id="SM00861">
    <property type="entry name" value="Transket_pyr"/>
    <property type="match status" value="1"/>
</dbReference>
<feature type="binding site" evidence="11">
    <location>
        <position position="172"/>
    </location>
    <ligand>
        <name>thiamine diphosphate</name>
        <dbReference type="ChEBI" id="CHEBI:58937"/>
    </ligand>
</feature>
<evidence type="ECO:0000256" key="3">
    <source>
        <dbReference type="ARBA" id="ARBA00013152"/>
    </source>
</evidence>
<evidence type="ECO:0000256" key="10">
    <source>
        <dbReference type="PIRSR" id="PIRSR605478-2"/>
    </source>
</evidence>
<feature type="binding site" evidence="10">
    <location>
        <position position="42"/>
    </location>
    <ligand>
        <name>substrate</name>
    </ligand>
</feature>
<feature type="binding site" evidence="10">
    <location>
        <position position="500"/>
    </location>
    <ligand>
        <name>substrate</name>
    </ligand>
</feature>
<dbReference type="InterPro" id="IPR033247">
    <property type="entry name" value="Transketolase_fam"/>
</dbReference>
<comment type="cofactor">
    <cofactor evidence="1">
        <name>Co(2+)</name>
        <dbReference type="ChEBI" id="CHEBI:48828"/>
    </cofactor>
</comment>
<dbReference type="GO" id="GO:0046872">
    <property type="term" value="F:metal ion binding"/>
    <property type="evidence" value="ECO:0007669"/>
    <property type="project" value="UniProtKB-KW"/>
</dbReference>
<dbReference type="AlphaFoldDB" id="A0A058Z7H3"/>
<organism evidence="15">
    <name type="scientific">Fonticula alba</name>
    <name type="common">Slime mold</name>
    <dbReference type="NCBI Taxonomy" id="691883"/>
    <lineage>
        <taxon>Eukaryota</taxon>
        <taxon>Rotosphaerida</taxon>
        <taxon>Fonticulaceae</taxon>
        <taxon>Fonticula</taxon>
    </lineage>
</organism>
<dbReference type="InterPro" id="IPR005478">
    <property type="entry name" value="Transketolase_bac-like"/>
</dbReference>
<sequence length="712" mass="74918">MTTFADAPGASLRAQSSDLDWKIVNTIRVLSAEMVQAANSGHPGAPMGCAPATYVLFKKFLKFNPKNPNFAGRDRFVLSNGHASALIYSLLHLFGYDLTMEDLKAFRQLGSRTPGHPENFVTPGVEVTTGPLGQGISAAVGLAMAESHYGAIYNKHDVQLVDNFTYVMVGDGCLQEGVASEAASLAGHLKLGKLIVLYDDNKIQIDGSTDLAFTEDVRMRFEAYGWQVLSVADGDNDLAGIEAAIRAGQAETTKPTLICVRTTIGYGSAGQGTEKVHGAPLGGAGLTKVKSFFGLDAEKPFHVEEDVRAELAGFIERGAALEADFNKRLEALAAADLALGAEARRRLVGDGAGGSLTPSHTLPAAWLAAIQGVVDGVSDGVTPAIATRKASQMVINALAPVLPELIGGSADLTGSNLNYLDCSHDYQAATPAGRNVRFGVREHAMAAICNGLHAYGGMLPFCATFLNFIGYAQGAYRLSCLSHHQVIYIMTHDSIGLGEDGPTHQPIETLVSLRATPGGLTLRPADVRETAGAYQAAVSFRQGPSVLALSRQNLPQLKGSCHLSVAKGGYLLGEHGSGERVVTLVATGSEVALAEEVAERLAATPGGDLRVRVVSMPCTQLFDQQPLAYRQEVLGGVGAPVVSIEAGSTIGWSRYAHLTVGIDTFGASAPYTEVYQKVGLVPEAIVPRVEAFLKHVQAAGGQAGTLPTLQEF</sequence>
<dbReference type="PANTHER" id="PTHR43522:SF2">
    <property type="entry name" value="TRANSKETOLASE 1-RELATED"/>
    <property type="match status" value="1"/>
</dbReference>
<evidence type="ECO:0000256" key="1">
    <source>
        <dbReference type="ARBA" id="ARBA00001941"/>
    </source>
</evidence>
<dbReference type="CDD" id="cd07033">
    <property type="entry name" value="TPP_PYR_DXS_TK_like"/>
    <property type="match status" value="1"/>
</dbReference>
<dbReference type="InterPro" id="IPR005475">
    <property type="entry name" value="Transketolase-like_Pyr-bd"/>
</dbReference>
<dbReference type="Pfam" id="PF00456">
    <property type="entry name" value="Transketolase_N"/>
    <property type="match status" value="1"/>
</dbReference>
<feature type="binding site" evidence="11">
    <location>
        <begin position="130"/>
        <end position="132"/>
    </location>
    <ligand>
        <name>thiamine diphosphate</name>
        <dbReference type="ChEBI" id="CHEBI:58937"/>
    </ligand>
</feature>
<evidence type="ECO:0000256" key="4">
    <source>
        <dbReference type="ARBA" id="ARBA00022679"/>
    </source>
</evidence>
<dbReference type="InterPro" id="IPR005474">
    <property type="entry name" value="Transketolase_N"/>
</dbReference>
<dbReference type="FunFam" id="3.40.50.970:FF:000004">
    <property type="entry name" value="Transketolase"/>
    <property type="match status" value="1"/>
</dbReference>
<dbReference type="Proteomes" id="UP000030693">
    <property type="component" value="Unassembled WGS sequence"/>
</dbReference>
<feature type="binding site" evidence="10">
    <location>
        <position position="504"/>
    </location>
    <ligand>
        <name>substrate</name>
    </ligand>
</feature>
<feature type="site" description="Important for catalytic activity" evidence="13">
    <location>
        <position position="277"/>
    </location>
</feature>
<dbReference type="SUPFAM" id="SSF52518">
    <property type="entry name" value="Thiamin diphosphate-binding fold (THDP-binding)"/>
    <property type="match status" value="2"/>
</dbReference>
<feature type="binding site" evidence="10">
    <location>
        <position position="492"/>
    </location>
    <ligand>
        <name>substrate</name>
    </ligand>
</feature>
<feature type="binding site" evidence="12">
    <location>
        <position position="203"/>
    </location>
    <ligand>
        <name>Mg(2+)</name>
        <dbReference type="ChEBI" id="CHEBI:18420"/>
    </ligand>
</feature>
<dbReference type="EC" id="2.2.1.1" evidence="3"/>
<proteinExistence type="inferred from homology"/>
<evidence type="ECO:0000256" key="5">
    <source>
        <dbReference type="ARBA" id="ARBA00022723"/>
    </source>
</evidence>
<evidence type="ECO:0000256" key="7">
    <source>
        <dbReference type="ARBA" id="ARBA00023052"/>
    </source>
</evidence>
<dbReference type="Gene3D" id="3.40.50.920">
    <property type="match status" value="1"/>
</dbReference>
<feature type="site" description="Important for catalytic activity" evidence="13">
    <location>
        <position position="42"/>
    </location>
</feature>
<dbReference type="OrthoDB" id="10267175at2759"/>
<dbReference type="InterPro" id="IPR029061">
    <property type="entry name" value="THDP-binding"/>
</dbReference>
<comment type="cofactor">
    <cofactor evidence="11">
        <name>thiamine diphosphate</name>
        <dbReference type="ChEBI" id="CHEBI:58937"/>
    </cofactor>
    <text evidence="11">Binds 1 thiamine pyrophosphate per subunit. During the reaction, the substrate forms a covalent intermediate with the cofactor.</text>
</comment>
<dbReference type="SUPFAM" id="SSF52922">
    <property type="entry name" value="TK C-terminal domain-like"/>
    <property type="match status" value="1"/>
</dbReference>
<feature type="binding site" evidence="12">
    <location>
        <position position="171"/>
    </location>
    <ligand>
        <name>Mg(2+)</name>
        <dbReference type="ChEBI" id="CHEBI:18420"/>
    </ligand>
</feature>
<dbReference type="GeneID" id="20528230"/>
<comment type="cofactor">
    <cofactor evidence="12">
        <name>Mg(2+)</name>
        <dbReference type="ChEBI" id="CHEBI:18420"/>
    </cofactor>
    <text evidence="12">Binds 1 Mg(2+) ion per subunit. Can also utilize other divalent metal cations, such as Ca(2+), Mn(2+) and Co(2+).</text>
</comment>
<comment type="similarity">
    <text evidence="2">Belongs to the transketolase family.</text>
</comment>
<dbReference type="GO" id="GO:0004802">
    <property type="term" value="F:transketolase activity"/>
    <property type="evidence" value="ECO:0007669"/>
    <property type="project" value="UniProtKB-EC"/>
</dbReference>
<dbReference type="RefSeq" id="XP_009495647.1">
    <property type="nucleotide sequence ID" value="XM_009497372.1"/>
</dbReference>
<evidence type="ECO:0000256" key="2">
    <source>
        <dbReference type="ARBA" id="ARBA00007131"/>
    </source>
</evidence>
<keyword evidence="4" id="KW-0808">Transferase</keyword>
<protein>
    <recommendedName>
        <fullName evidence="3">transketolase</fullName>
        <ecNumber evidence="3">2.2.1.1</ecNumber>
    </recommendedName>
</protein>
<dbReference type="PANTHER" id="PTHR43522">
    <property type="entry name" value="TRANSKETOLASE"/>
    <property type="match status" value="1"/>
</dbReference>
<dbReference type="STRING" id="691883.A0A058Z7H3"/>
<evidence type="ECO:0000313" key="16">
    <source>
        <dbReference type="Proteomes" id="UP000030693"/>
    </source>
</evidence>
<feature type="binding site" evidence="10">
    <location>
        <position position="277"/>
    </location>
    <ligand>
        <name>substrate</name>
    </ligand>
</feature>
<dbReference type="GO" id="GO:0005829">
    <property type="term" value="C:cytosol"/>
    <property type="evidence" value="ECO:0007669"/>
    <property type="project" value="TreeGrafter"/>
</dbReference>
<feature type="binding site" evidence="11">
    <location>
        <position position="82"/>
    </location>
    <ligand>
        <name>thiamine diphosphate</name>
        <dbReference type="ChEBI" id="CHEBI:58937"/>
    </ligand>
</feature>
<keyword evidence="7 11" id="KW-0786">Thiamine pyrophosphate</keyword>
<feature type="binding site" evidence="11">
    <location>
        <position position="201"/>
    </location>
    <ligand>
        <name>thiamine diphosphate</name>
        <dbReference type="ChEBI" id="CHEBI:58937"/>
    </ligand>
</feature>